<keyword evidence="7" id="KW-0514">Muscle protein</keyword>
<dbReference type="Proteomes" id="UP001497497">
    <property type="component" value="Unassembled WGS sequence"/>
</dbReference>
<keyword evidence="12" id="KW-1185">Reference proteome</keyword>
<dbReference type="Gene3D" id="1.10.490.10">
    <property type="entry name" value="Globins"/>
    <property type="match status" value="1"/>
</dbReference>
<evidence type="ECO:0000313" key="12">
    <source>
        <dbReference type="Proteomes" id="UP001497497"/>
    </source>
</evidence>
<dbReference type="InterPro" id="IPR012292">
    <property type="entry name" value="Globin/Proto"/>
</dbReference>
<dbReference type="GO" id="GO:0020037">
    <property type="term" value="F:heme binding"/>
    <property type="evidence" value="ECO:0007669"/>
    <property type="project" value="InterPro"/>
</dbReference>
<keyword evidence="2 9" id="KW-0813">Transport</keyword>
<sequence>MCLTAKDKIIVHNDWLSLRNSVTPDDIGTDAIMAMFKNYPETKKVFTELRDHKMKDLPESAVLKDHALKVASVLDKCVLRLNNLEAFALIVADEGGIHRDMNIHEKHLRCMTNGYIKEIKRRTKYRWDSGHQRAWERFFELLIVHLLTGI</sequence>
<dbReference type="EMBL" id="CAXITT010001406">
    <property type="protein sequence ID" value="CAL1548523.1"/>
    <property type="molecule type" value="Genomic_DNA"/>
</dbReference>
<dbReference type="SUPFAM" id="SSF46458">
    <property type="entry name" value="Globin-like"/>
    <property type="match status" value="1"/>
</dbReference>
<dbReference type="PANTHER" id="PTHR46458:SF1">
    <property type="entry name" value="GEO09476P1"/>
    <property type="match status" value="1"/>
</dbReference>
<dbReference type="InterPro" id="IPR009050">
    <property type="entry name" value="Globin-like_sf"/>
</dbReference>
<dbReference type="AlphaFoldDB" id="A0AAV2IPJ3"/>
<dbReference type="PANTHER" id="PTHR46458">
    <property type="entry name" value="BLR2807 PROTEIN"/>
    <property type="match status" value="1"/>
</dbReference>
<feature type="non-terminal residue" evidence="11">
    <location>
        <position position="150"/>
    </location>
</feature>
<comment type="caution">
    <text evidence="11">The sequence shown here is derived from an EMBL/GenBank/DDBJ whole genome shotgun (WGS) entry which is preliminary data.</text>
</comment>
<keyword evidence="3 9" id="KW-0349">Heme</keyword>
<reference evidence="11 12" key="1">
    <citation type="submission" date="2024-04" db="EMBL/GenBank/DDBJ databases">
        <authorList>
            <consortium name="Genoscope - CEA"/>
            <person name="William W."/>
        </authorList>
    </citation>
    <scope>NUCLEOTIDE SEQUENCE [LARGE SCALE GENOMIC DNA]</scope>
</reference>
<dbReference type="InterPro" id="IPR050532">
    <property type="entry name" value="Globin-like_OT"/>
</dbReference>
<evidence type="ECO:0000256" key="7">
    <source>
        <dbReference type="ARBA" id="ARBA00023179"/>
    </source>
</evidence>
<protein>
    <recommendedName>
        <fullName evidence="1">Globin</fullName>
    </recommendedName>
    <alternativeName>
        <fullName evidence="8">Myoglobin</fullName>
    </alternativeName>
</protein>
<dbReference type="GO" id="GO:0005344">
    <property type="term" value="F:oxygen carrier activity"/>
    <property type="evidence" value="ECO:0007669"/>
    <property type="project" value="UniProtKB-KW"/>
</dbReference>
<keyword evidence="6" id="KW-0408">Iron</keyword>
<keyword evidence="5" id="KW-0479">Metal-binding</keyword>
<dbReference type="GO" id="GO:0046872">
    <property type="term" value="F:metal ion binding"/>
    <property type="evidence" value="ECO:0007669"/>
    <property type="project" value="UniProtKB-KW"/>
</dbReference>
<dbReference type="InterPro" id="IPR000971">
    <property type="entry name" value="Globin"/>
</dbReference>
<dbReference type="InterPro" id="IPR044399">
    <property type="entry name" value="Mb-like_M"/>
</dbReference>
<evidence type="ECO:0000313" key="11">
    <source>
        <dbReference type="EMBL" id="CAL1548523.1"/>
    </source>
</evidence>
<name>A0AAV2IPJ3_LYMST</name>
<gene>
    <name evidence="11" type="ORF">GSLYS_00021840001</name>
</gene>
<evidence type="ECO:0000256" key="4">
    <source>
        <dbReference type="ARBA" id="ARBA00022621"/>
    </source>
</evidence>
<evidence type="ECO:0000256" key="5">
    <source>
        <dbReference type="ARBA" id="ARBA00022723"/>
    </source>
</evidence>
<evidence type="ECO:0000256" key="8">
    <source>
        <dbReference type="ARBA" id="ARBA00030087"/>
    </source>
</evidence>
<evidence type="ECO:0000256" key="1">
    <source>
        <dbReference type="ARBA" id="ARBA00013895"/>
    </source>
</evidence>
<evidence type="ECO:0000256" key="6">
    <source>
        <dbReference type="ARBA" id="ARBA00023004"/>
    </source>
</evidence>
<feature type="domain" description="Globin" evidence="10">
    <location>
        <begin position="2"/>
        <end position="150"/>
    </location>
</feature>
<dbReference type="GO" id="GO:0019825">
    <property type="term" value="F:oxygen binding"/>
    <property type="evidence" value="ECO:0007669"/>
    <property type="project" value="InterPro"/>
</dbReference>
<evidence type="ECO:0000259" key="10">
    <source>
        <dbReference type="PROSITE" id="PS01033"/>
    </source>
</evidence>
<comment type="similarity">
    <text evidence="9">Belongs to the globin family.</text>
</comment>
<dbReference type="PROSITE" id="PS01033">
    <property type="entry name" value="GLOBIN"/>
    <property type="match status" value="1"/>
</dbReference>
<accession>A0AAV2IPJ3</accession>
<evidence type="ECO:0000256" key="9">
    <source>
        <dbReference type="RuleBase" id="RU000356"/>
    </source>
</evidence>
<proteinExistence type="inferred from homology"/>
<evidence type="ECO:0000256" key="2">
    <source>
        <dbReference type="ARBA" id="ARBA00022448"/>
    </source>
</evidence>
<evidence type="ECO:0000256" key="3">
    <source>
        <dbReference type="ARBA" id="ARBA00022617"/>
    </source>
</evidence>
<dbReference type="Pfam" id="PF00042">
    <property type="entry name" value="Globin"/>
    <property type="match status" value="1"/>
</dbReference>
<organism evidence="11 12">
    <name type="scientific">Lymnaea stagnalis</name>
    <name type="common">Great pond snail</name>
    <name type="synonym">Helix stagnalis</name>
    <dbReference type="NCBI Taxonomy" id="6523"/>
    <lineage>
        <taxon>Eukaryota</taxon>
        <taxon>Metazoa</taxon>
        <taxon>Spiralia</taxon>
        <taxon>Lophotrochozoa</taxon>
        <taxon>Mollusca</taxon>
        <taxon>Gastropoda</taxon>
        <taxon>Heterobranchia</taxon>
        <taxon>Euthyneura</taxon>
        <taxon>Panpulmonata</taxon>
        <taxon>Hygrophila</taxon>
        <taxon>Lymnaeoidea</taxon>
        <taxon>Lymnaeidae</taxon>
        <taxon>Lymnaea</taxon>
    </lineage>
</organism>
<dbReference type="CDD" id="cd01040">
    <property type="entry name" value="Mb-like"/>
    <property type="match status" value="1"/>
</dbReference>
<keyword evidence="4 9" id="KW-0561">Oxygen transport</keyword>